<dbReference type="EnsemblPlants" id="OMERI04G07460.1">
    <property type="protein sequence ID" value="OMERI04G07460.1"/>
    <property type="gene ID" value="OMERI04G07460"/>
</dbReference>
<keyword evidence="1" id="KW-0175">Coiled coil</keyword>
<accession>A0A0E0DCN6</accession>
<evidence type="ECO:0000256" key="1">
    <source>
        <dbReference type="SAM" id="Coils"/>
    </source>
</evidence>
<feature type="coiled-coil region" evidence="1">
    <location>
        <begin position="124"/>
        <end position="183"/>
    </location>
</feature>
<dbReference type="AlphaFoldDB" id="A0A0E0DCN6"/>
<evidence type="ECO:0000313" key="3">
    <source>
        <dbReference type="Proteomes" id="UP000008021"/>
    </source>
</evidence>
<reference evidence="2" key="1">
    <citation type="submission" date="2015-04" db="UniProtKB">
        <authorList>
            <consortium name="EnsemblPlants"/>
        </authorList>
    </citation>
    <scope>IDENTIFICATION</scope>
</reference>
<protein>
    <submittedName>
        <fullName evidence="2">Uncharacterized protein</fullName>
    </submittedName>
</protein>
<dbReference type="HOGENOM" id="CLU_1112800_0_0_1"/>
<dbReference type="Gramene" id="OMERI04G07460.1">
    <property type="protein sequence ID" value="OMERI04G07460.1"/>
    <property type="gene ID" value="OMERI04G07460"/>
</dbReference>
<name>A0A0E0DCN6_9ORYZ</name>
<sequence>MDLTKKNKRERDEEEGWICRSAREATQATMRGRWTSCPSGTPSVAQRVGHLVSSVDGLVPFTELNEFDEGCIAAKSLLVRGLSAQCSIEQVARARLDGYKSKLCSLVGELSGRDPEKETLAGSLKDANFEIKRLLLELKKEKRDTQGLVDYYNDSEEMMKALRQELELERAAAKAATDEAKTACHLCLGPFAIAWARQGGLVDELIGRFDPLRARRRHFWQKEGQSTEKARLYAQLVKVEATNHEEKPTV</sequence>
<reference evidence="2" key="2">
    <citation type="submission" date="2018-05" db="EMBL/GenBank/DDBJ databases">
        <title>OmerRS3 (Oryza meridionalis Reference Sequence Version 3).</title>
        <authorList>
            <person name="Zhang J."/>
            <person name="Kudrna D."/>
            <person name="Lee S."/>
            <person name="Talag J."/>
            <person name="Welchert J."/>
            <person name="Wing R.A."/>
        </authorList>
    </citation>
    <scope>NUCLEOTIDE SEQUENCE [LARGE SCALE GENOMIC DNA]</scope>
    <source>
        <strain evidence="2">cv. OR44</strain>
    </source>
</reference>
<proteinExistence type="predicted"/>
<evidence type="ECO:0000313" key="2">
    <source>
        <dbReference type="EnsemblPlants" id="OMERI04G07460.1"/>
    </source>
</evidence>
<dbReference type="Proteomes" id="UP000008021">
    <property type="component" value="Chromosome 4"/>
</dbReference>
<keyword evidence="3" id="KW-1185">Reference proteome</keyword>
<organism evidence="2">
    <name type="scientific">Oryza meridionalis</name>
    <dbReference type="NCBI Taxonomy" id="40149"/>
    <lineage>
        <taxon>Eukaryota</taxon>
        <taxon>Viridiplantae</taxon>
        <taxon>Streptophyta</taxon>
        <taxon>Embryophyta</taxon>
        <taxon>Tracheophyta</taxon>
        <taxon>Spermatophyta</taxon>
        <taxon>Magnoliopsida</taxon>
        <taxon>Liliopsida</taxon>
        <taxon>Poales</taxon>
        <taxon>Poaceae</taxon>
        <taxon>BOP clade</taxon>
        <taxon>Oryzoideae</taxon>
        <taxon>Oryzeae</taxon>
        <taxon>Oryzinae</taxon>
        <taxon>Oryza</taxon>
    </lineage>
</organism>